<dbReference type="SUPFAM" id="SSF53167">
    <property type="entry name" value="Purine and uridine phosphorylases"/>
    <property type="match status" value="1"/>
</dbReference>
<dbReference type="GO" id="GO:0006152">
    <property type="term" value="P:purine nucleoside catabolic process"/>
    <property type="evidence" value="ECO:0007669"/>
    <property type="project" value="TreeGrafter"/>
</dbReference>
<keyword evidence="2" id="KW-0808">Transferase</keyword>
<comment type="caution">
    <text evidence="2">The sequence shown here is derived from an EMBL/GenBank/DDBJ whole genome shotgun (WGS) entry which is preliminary data.</text>
</comment>
<organism evidence="2">
    <name type="scientific">termite gut metagenome</name>
    <dbReference type="NCBI Taxonomy" id="433724"/>
    <lineage>
        <taxon>unclassified sequences</taxon>
        <taxon>metagenomes</taxon>
        <taxon>organismal metagenomes</taxon>
    </lineage>
</organism>
<gene>
    <name evidence="2" type="ORF">EZS27_002119</name>
</gene>
<protein>
    <submittedName>
        <fullName evidence="2">Uridine phosphorylase</fullName>
        <ecNumber evidence="2">2.4.2.3</ecNumber>
    </submittedName>
</protein>
<evidence type="ECO:0000313" key="2">
    <source>
        <dbReference type="EMBL" id="KAA6350512.1"/>
    </source>
</evidence>
<dbReference type="Gene3D" id="3.40.50.1580">
    <property type="entry name" value="Nucleoside phosphorylase domain"/>
    <property type="match status" value="1"/>
</dbReference>
<proteinExistence type="predicted"/>
<dbReference type="InterPro" id="IPR000845">
    <property type="entry name" value="Nucleoside_phosphorylase_d"/>
</dbReference>
<name>A0A5J4SXL0_9ZZZZ</name>
<dbReference type="PANTHER" id="PTHR43691">
    <property type="entry name" value="URIDINE PHOSPHORYLASE"/>
    <property type="match status" value="1"/>
</dbReference>
<evidence type="ECO:0000259" key="1">
    <source>
        <dbReference type="Pfam" id="PF01048"/>
    </source>
</evidence>
<dbReference type="GO" id="GO:0004850">
    <property type="term" value="F:uridine phosphorylase activity"/>
    <property type="evidence" value="ECO:0007669"/>
    <property type="project" value="UniProtKB-EC"/>
</dbReference>
<dbReference type="EMBL" id="SNRY01000027">
    <property type="protein sequence ID" value="KAA6350512.1"/>
    <property type="molecule type" value="Genomic_DNA"/>
</dbReference>
<dbReference type="EC" id="2.4.2.3" evidence="2"/>
<dbReference type="InterPro" id="IPR035994">
    <property type="entry name" value="Nucleoside_phosphorylase_sf"/>
</dbReference>
<sequence length="322" mass="36384">MYFFFYKNEDDANSLYILNTSNRINQINMPMKKYFFPSELLINDDGSVFHLHIKPEQLADKVILVGDPGRVATVSSHFECIESEAENREFKSFTGIYKGKRITVLSTGIGCDNIDIVLNELDALANIDFNTRTEKENFRCLEFVRIGTCGGLQLNTPIGTFICSQKSIGFDGLLNFYAGRREVCDMEFEKVFLNYMGWTDGLCASAPYVVDADKELVRRIARNDMILGVTVAANGFFGPQGRELRVPLADPKQNEKIETFEYKGHKITNYEMESSALAGLSKLMGHKAVTICMVVANRFVKEADTAYRKTMDTLIQTVLDRI</sequence>
<feature type="domain" description="Nucleoside phosphorylase" evidence="1">
    <location>
        <begin position="62"/>
        <end position="305"/>
    </location>
</feature>
<reference evidence="2" key="1">
    <citation type="submission" date="2019-03" db="EMBL/GenBank/DDBJ databases">
        <title>Single cell metagenomics reveals metabolic interactions within the superorganism composed of flagellate Streblomastix strix and complex community of Bacteroidetes bacteria on its surface.</title>
        <authorList>
            <person name="Treitli S.C."/>
            <person name="Kolisko M."/>
            <person name="Husnik F."/>
            <person name="Keeling P."/>
            <person name="Hampl V."/>
        </authorList>
    </citation>
    <scope>NUCLEOTIDE SEQUENCE</scope>
    <source>
        <strain evidence="2">STM</strain>
    </source>
</reference>
<dbReference type="GO" id="GO:0005829">
    <property type="term" value="C:cytosol"/>
    <property type="evidence" value="ECO:0007669"/>
    <property type="project" value="TreeGrafter"/>
</dbReference>
<dbReference type="CDD" id="cd00436">
    <property type="entry name" value="UP_TbUP-like"/>
    <property type="match status" value="1"/>
</dbReference>
<accession>A0A5J4SXL0</accession>
<dbReference type="Pfam" id="PF01048">
    <property type="entry name" value="PNP_UDP_1"/>
    <property type="match status" value="1"/>
</dbReference>
<dbReference type="PANTHER" id="PTHR43691:SF11">
    <property type="entry name" value="FI09636P-RELATED"/>
    <property type="match status" value="1"/>
</dbReference>
<keyword evidence="2" id="KW-0328">Glycosyltransferase</keyword>
<dbReference type="GO" id="GO:0004731">
    <property type="term" value="F:purine-nucleoside phosphorylase activity"/>
    <property type="evidence" value="ECO:0007669"/>
    <property type="project" value="TreeGrafter"/>
</dbReference>
<dbReference type="AlphaFoldDB" id="A0A5J4SXL0"/>